<feature type="domain" description="SbsA Ig-like" evidence="2">
    <location>
        <begin position="491"/>
        <end position="591"/>
    </location>
</feature>
<protein>
    <submittedName>
        <fullName evidence="3">Ig-like domain-containing protein</fullName>
    </submittedName>
</protein>
<gene>
    <name evidence="3" type="ORF">LPB19_05925</name>
</gene>
<keyword evidence="1" id="KW-0732">Signal</keyword>
<dbReference type="InterPro" id="IPR032812">
    <property type="entry name" value="SbsA_Ig"/>
</dbReference>
<organism evidence="3 4">
    <name type="scientific">Marinobacter salinisoli</name>
    <dbReference type="NCBI Taxonomy" id="2769486"/>
    <lineage>
        <taxon>Bacteria</taxon>
        <taxon>Pseudomonadati</taxon>
        <taxon>Pseudomonadota</taxon>
        <taxon>Gammaproteobacteria</taxon>
        <taxon>Pseudomonadales</taxon>
        <taxon>Marinobacteraceae</taxon>
        <taxon>Marinobacter</taxon>
    </lineage>
</organism>
<proteinExistence type="predicted"/>
<dbReference type="Pfam" id="PF13205">
    <property type="entry name" value="Big_5"/>
    <property type="match status" value="2"/>
</dbReference>
<dbReference type="EMBL" id="CP071247">
    <property type="protein sequence ID" value="QSP95941.1"/>
    <property type="molecule type" value="Genomic_DNA"/>
</dbReference>
<dbReference type="InterPro" id="IPR014755">
    <property type="entry name" value="Cu-Rt/internalin_Ig-like"/>
</dbReference>
<dbReference type="RefSeq" id="WP_206645176.1">
    <property type="nucleotide sequence ID" value="NZ_CP071247.1"/>
</dbReference>
<evidence type="ECO:0000313" key="4">
    <source>
        <dbReference type="Proteomes" id="UP000663555"/>
    </source>
</evidence>
<reference evidence="3 4" key="1">
    <citation type="submission" date="2021-03" db="EMBL/GenBank/DDBJ databases">
        <title>Genome sequencing of Marinobacter sp. LPB0319.</title>
        <authorList>
            <person name="Kim J."/>
        </authorList>
    </citation>
    <scope>NUCLEOTIDE SEQUENCE [LARGE SCALE GENOMIC DNA]</scope>
    <source>
        <strain evidence="3 4">LPB0319</strain>
    </source>
</reference>
<accession>A0ABX7MUF4</accession>
<feature type="domain" description="SbsA Ig-like" evidence="2">
    <location>
        <begin position="29"/>
        <end position="138"/>
    </location>
</feature>
<keyword evidence="4" id="KW-1185">Reference proteome</keyword>
<dbReference type="Proteomes" id="UP000663555">
    <property type="component" value="Chromosome"/>
</dbReference>
<dbReference type="PROSITE" id="PS51257">
    <property type="entry name" value="PROKAR_LIPOPROTEIN"/>
    <property type="match status" value="1"/>
</dbReference>
<evidence type="ECO:0000259" key="2">
    <source>
        <dbReference type="Pfam" id="PF13205"/>
    </source>
</evidence>
<dbReference type="Gene3D" id="2.60.40.1220">
    <property type="match status" value="1"/>
</dbReference>
<evidence type="ECO:0000313" key="3">
    <source>
        <dbReference type="EMBL" id="QSP95941.1"/>
    </source>
</evidence>
<sequence length="1082" mass="115358">MKFKQHAVLIPTLLLAACGGEEQTMKQRTPPASVIYSYPADGQSGVSPSSSVVLRFSHALAENAGELEQKIRLTHGRTPVEFSAALIDDGRSLTLTPASELATGADYSIEFLEPLRSRGASDIHTPNATGPEGVQFSTRGDFTGIAALDHMSEDFTVRGLLPSPGSHFQPMDFSTFRLNLSQPVHPEWRNRGGTIRLEDADGEPVPANILVSHNRIVIDPCTTDAMNLCGTKADQLASGQTYTLRIQNLPNLSGTDTLNFSETFTPKETGPTVVLLQQIVDSGLLDGADQTNAKKSVLNGQIINGVTLDSVLLGSAGPAQQAGGLFAELAYAPSFAAQEALPLRIPRGSVLTSTSLDVRINGQVQVLNAQTGQAQTTGDLSVTMVTDASGYLSPNPYTDDLNAPRHVTLFMDVAMHSAEAQPNASLSQDLLGVELRGIALVEDGVLTIDAIGAVEPELLGQEYANATIAFRIEAATDADSVLDAEELWQPDTSAPTLVSWMPGAKDSLPQGRQSMQRPGDPVILNFDEPLNPASLKGGITLFENGVPVDNLNLKLDGTVVAINPNGGLKHGVAYELALNGLTDLAGNPVVEGPLSFALDDIGNNDANVTQRSPLVLTTYPGYPCATTGVDLRNGKHGRCLDDAPGGPRGDILPVTTLPADRPIVVVFSQSMNLNSIRLNETFTVEHVDQSGASIKTVSGRLEKNNQRIRFYPDEPWEIGAYYRYTLSSSDQGKCIAGATLSFICGENGLALETDLLVDPERSGGPDMVIYFRGTTPVKSVFTALRNLPIRDTNSNYEIDCATLGEEQKSEDCLEPFLHESDGNGGYKPSANSAKLKVITQEASALGVKVGASVGCKASQTCPRNKFIYQTYGLNTEVMGPAYDTDGKAIGVRVLLYPTLLATTSASVFLDGFGEQATGPQILRMRYGAPTEDNPLGLVEGLITEDESGNPVFRTDADLTLDAPNLQLPLAQALEHNLYSQPLTLELEGPIDFFDDGRMQIVQINSNAPPIDVNVNVTIPIINEFLSYSACVADRGPSGIFSCLLDSSTGVDRGDIAIPLEIPSNGVYLNFVSDPIKDLPATP</sequence>
<name>A0ABX7MUF4_9GAMM</name>
<evidence type="ECO:0000256" key="1">
    <source>
        <dbReference type="ARBA" id="ARBA00022729"/>
    </source>
</evidence>